<organism evidence="2 3">
    <name type="scientific">Halostagnicola larsenii XH-48</name>
    <dbReference type="NCBI Taxonomy" id="797299"/>
    <lineage>
        <taxon>Archaea</taxon>
        <taxon>Methanobacteriati</taxon>
        <taxon>Methanobacteriota</taxon>
        <taxon>Stenosarchaea group</taxon>
        <taxon>Halobacteria</taxon>
        <taxon>Halobacteriales</taxon>
        <taxon>Natrialbaceae</taxon>
        <taxon>Halostagnicola</taxon>
    </lineage>
</organism>
<dbReference type="RefSeq" id="WP_169732125.1">
    <property type="nucleotide sequence ID" value="NZ_CP007055.1"/>
</dbReference>
<dbReference type="GeneID" id="54817858"/>
<dbReference type="OrthoDB" id="192467at2157"/>
<evidence type="ECO:0000259" key="1">
    <source>
        <dbReference type="Pfam" id="PF26046"/>
    </source>
</evidence>
<dbReference type="InterPro" id="IPR058327">
    <property type="entry name" value="DUF8014"/>
</dbReference>
<dbReference type="Pfam" id="PF26046">
    <property type="entry name" value="DUF8014"/>
    <property type="match status" value="1"/>
</dbReference>
<dbReference type="eggNOG" id="arCOG09017">
    <property type="taxonomic scope" value="Archaea"/>
</dbReference>
<dbReference type="Proteomes" id="UP000019024">
    <property type="component" value="Chromosome"/>
</dbReference>
<feature type="domain" description="DUF8014" evidence="1">
    <location>
        <begin position="2"/>
        <end position="52"/>
    </location>
</feature>
<dbReference type="HOGENOM" id="CLU_3057007_0_0_2"/>
<gene>
    <name evidence="2" type="ORF">HALLA_13945</name>
</gene>
<sequence length="56" mass="6195">MICSENECDQIAAVLLHIPWEENRAVCAPHARVLARKDGIVPDPLPDSADDLLEED</sequence>
<proteinExistence type="predicted"/>
<dbReference type="EMBL" id="CP007055">
    <property type="protein sequence ID" value="AHF99723.1"/>
    <property type="molecule type" value="Genomic_DNA"/>
</dbReference>
<name>W0JM97_9EURY</name>
<dbReference type="KEGG" id="hlr:HALLA_13945"/>
<evidence type="ECO:0000313" key="2">
    <source>
        <dbReference type="EMBL" id="AHF99723.1"/>
    </source>
</evidence>
<accession>W0JM97</accession>
<reference evidence="2 3" key="1">
    <citation type="submission" date="2014-01" db="EMBL/GenBank/DDBJ databases">
        <authorList>
            <consortium name="DOE Joint Genome Institute"/>
            <person name="Anderson I."/>
            <person name="Huntemann M."/>
            <person name="Han J."/>
            <person name="Chen A."/>
            <person name="Kyrpides N."/>
            <person name="Mavromatis K."/>
            <person name="Markowitz V."/>
            <person name="Palaniappan K."/>
            <person name="Ivanova N."/>
            <person name="Schaumberg A."/>
            <person name="Pati A."/>
            <person name="Liolios K."/>
            <person name="Nordberg H.P."/>
            <person name="Cantor M.N."/>
            <person name="Hua S.X."/>
            <person name="Woyke T."/>
        </authorList>
    </citation>
    <scope>NUCLEOTIDE SEQUENCE [LARGE SCALE GENOMIC DNA]</scope>
    <source>
        <strain evidence="2 3">XH-48</strain>
    </source>
</reference>
<keyword evidence="3" id="KW-1185">Reference proteome</keyword>
<dbReference type="STRING" id="797299.HALLA_13945"/>
<dbReference type="AlphaFoldDB" id="W0JM97"/>
<protein>
    <recommendedName>
        <fullName evidence="1">DUF8014 domain-containing protein</fullName>
    </recommendedName>
</protein>
<evidence type="ECO:0000313" key="3">
    <source>
        <dbReference type="Proteomes" id="UP000019024"/>
    </source>
</evidence>